<dbReference type="Gene3D" id="3.40.50.1820">
    <property type="entry name" value="alpha/beta hydrolase"/>
    <property type="match status" value="1"/>
</dbReference>
<sequence length="245" mass="27672">MFHLCLILTIFLNTPQLYKNNSSVSNQIKDRASSDSDLTLPSLSMIMKFQQWIMVMGVICASFFQTLIPVESLPVAHKIKSQPGQQQVSFQQFAGFITIDEQQQRALFYYFVEAEGNPASKPLVLWLNGRPGCSSNYAGTTASLPRESHQIRQSNEDEDKSKSYPHQSFVAQANMLYLESPAGVGFSYSSNKSFYSYVDDEITTSRNTLSTSTRPSQLILTSQVILHIRLPHQHFQRQSQSSPMQ</sequence>
<dbReference type="Gramene" id="Jr01_13640_p1">
    <property type="protein sequence ID" value="cds.Jr01_13640_p1"/>
    <property type="gene ID" value="Jr01_13640"/>
</dbReference>
<dbReference type="InterPro" id="IPR029058">
    <property type="entry name" value="AB_hydrolase_fold"/>
</dbReference>
<dbReference type="RefSeq" id="XP_018827442.1">
    <property type="nucleotide sequence ID" value="XM_018971897.2"/>
</dbReference>
<reference evidence="4" key="1">
    <citation type="submission" date="2025-08" db="UniProtKB">
        <authorList>
            <consortium name="RefSeq"/>
        </authorList>
    </citation>
    <scope>IDENTIFICATION</scope>
    <source>
        <tissue evidence="4">Leaves</tissue>
    </source>
</reference>
<dbReference type="Proteomes" id="UP000235220">
    <property type="component" value="Chromosome 1"/>
</dbReference>
<dbReference type="KEGG" id="jre:108996129"/>
<protein>
    <submittedName>
        <fullName evidence="4">Serine carboxypeptidase-like 45</fullName>
    </submittedName>
</protein>
<dbReference type="GO" id="GO:0004185">
    <property type="term" value="F:serine-type carboxypeptidase activity"/>
    <property type="evidence" value="ECO:0007669"/>
    <property type="project" value="InterPro"/>
</dbReference>
<evidence type="ECO:0000313" key="4">
    <source>
        <dbReference type="RefSeq" id="XP_018827442.1"/>
    </source>
</evidence>
<dbReference type="GO" id="GO:0006508">
    <property type="term" value="P:proteolysis"/>
    <property type="evidence" value="ECO:0007669"/>
    <property type="project" value="InterPro"/>
</dbReference>
<evidence type="ECO:0000313" key="3">
    <source>
        <dbReference type="Proteomes" id="UP000235220"/>
    </source>
</evidence>
<evidence type="ECO:0000256" key="1">
    <source>
        <dbReference type="ARBA" id="ARBA00009431"/>
    </source>
</evidence>
<organism evidence="3 4">
    <name type="scientific">Juglans regia</name>
    <name type="common">English walnut</name>
    <dbReference type="NCBI Taxonomy" id="51240"/>
    <lineage>
        <taxon>Eukaryota</taxon>
        <taxon>Viridiplantae</taxon>
        <taxon>Streptophyta</taxon>
        <taxon>Embryophyta</taxon>
        <taxon>Tracheophyta</taxon>
        <taxon>Spermatophyta</taxon>
        <taxon>Magnoliopsida</taxon>
        <taxon>eudicotyledons</taxon>
        <taxon>Gunneridae</taxon>
        <taxon>Pentapetalae</taxon>
        <taxon>rosids</taxon>
        <taxon>fabids</taxon>
        <taxon>Fagales</taxon>
        <taxon>Juglandaceae</taxon>
        <taxon>Juglans</taxon>
    </lineage>
</organism>
<dbReference type="STRING" id="51240.A0A2I4F716"/>
<dbReference type="PANTHER" id="PTHR11802">
    <property type="entry name" value="SERINE PROTEASE FAMILY S10 SERINE CARBOXYPEPTIDASE"/>
    <property type="match status" value="1"/>
</dbReference>
<gene>
    <name evidence="4" type="primary">LOC108996129</name>
</gene>
<dbReference type="OrthoDB" id="443318at2759"/>
<name>A0A2I4F716_JUGRE</name>
<accession>A0A2I4F716</accession>
<proteinExistence type="inferred from homology"/>
<keyword evidence="3" id="KW-1185">Reference proteome</keyword>
<dbReference type="AlphaFoldDB" id="A0A2I4F716"/>
<dbReference type="GeneID" id="108996129"/>
<dbReference type="PANTHER" id="PTHR11802:SF399">
    <property type="entry name" value="CARBOXYPEPTIDASE"/>
    <property type="match status" value="1"/>
</dbReference>
<dbReference type="InterPro" id="IPR001563">
    <property type="entry name" value="Peptidase_S10"/>
</dbReference>
<comment type="similarity">
    <text evidence="1">Belongs to the peptidase S10 family.</text>
</comment>
<evidence type="ECO:0000256" key="2">
    <source>
        <dbReference type="SAM" id="MobiDB-lite"/>
    </source>
</evidence>
<dbReference type="Pfam" id="PF00450">
    <property type="entry name" value="Peptidase_S10"/>
    <property type="match status" value="1"/>
</dbReference>
<dbReference type="SUPFAM" id="SSF53474">
    <property type="entry name" value="alpha/beta-Hydrolases"/>
    <property type="match status" value="1"/>
</dbReference>
<feature type="region of interest" description="Disordered" evidence="2">
    <location>
        <begin position="138"/>
        <end position="164"/>
    </location>
</feature>